<gene>
    <name evidence="1" type="ORF">M9H77_35872</name>
</gene>
<accession>A0ACB9ZQ80</accession>
<comment type="caution">
    <text evidence="1">The sequence shown here is derived from an EMBL/GenBank/DDBJ whole genome shotgun (WGS) entry which is preliminary data.</text>
</comment>
<reference evidence="2" key="1">
    <citation type="journal article" date="2023" name="Nat. Plants">
        <title>Single-cell RNA sequencing provides a high-resolution roadmap for understanding the multicellular compartmentation of specialized metabolism.</title>
        <authorList>
            <person name="Sun S."/>
            <person name="Shen X."/>
            <person name="Li Y."/>
            <person name="Li Y."/>
            <person name="Wang S."/>
            <person name="Li R."/>
            <person name="Zhang H."/>
            <person name="Shen G."/>
            <person name="Guo B."/>
            <person name="Wei J."/>
            <person name="Xu J."/>
            <person name="St-Pierre B."/>
            <person name="Chen S."/>
            <person name="Sun C."/>
        </authorList>
    </citation>
    <scope>NUCLEOTIDE SEQUENCE [LARGE SCALE GENOMIC DNA]</scope>
</reference>
<organism evidence="1 2">
    <name type="scientific">Catharanthus roseus</name>
    <name type="common">Madagascar periwinkle</name>
    <name type="synonym">Vinca rosea</name>
    <dbReference type="NCBI Taxonomy" id="4058"/>
    <lineage>
        <taxon>Eukaryota</taxon>
        <taxon>Viridiplantae</taxon>
        <taxon>Streptophyta</taxon>
        <taxon>Embryophyta</taxon>
        <taxon>Tracheophyta</taxon>
        <taxon>Spermatophyta</taxon>
        <taxon>Magnoliopsida</taxon>
        <taxon>eudicotyledons</taxon>
        <taxon>Gunneridae</taxon>
        <taxon>Pentapetalae</taxon>
        <taxon>asterids</taxon>
        <taxon>lamiids</taxon>
        <taxon>Gentianales</taxon>
        <taxon>Apocynaceae</taxon>
        <taxon>Rauvolfioideae</taxon>
        <taxon>Vinceae</taxon>
        <taxon>Catharanthinae</taxon>
        <taxon>Catharanthus</taxon>
    </lineage>
</organism>
<evidence type="ECO:0000313" key="1">
    <source>
        <dbReference type="EMBL" id="KAI5649867.1"/>
    </source>
</evidence>
<dbReference type="Proteomes" id="UP001060085">
    <property type="component" value="Linkage Group LG08"/>
</dbReference>
<name>A0ACB9ZQ80_CATRO</name>
<proteinExistence type="predicted"/>
<sequence length="147" mass="17446">MLRKPKKKRRLGQDEMLKNTYHIQRLPKKGNMKITCNLCKQQNQNSRTCPLSKGNRSQQKNLYLLSYYKCNSSSRTSRSNCYEPRKCICKFDEKKTGDKKGQTSNFIEATNSIIKRNYDSHQPKTHQHYQHFFLGPAFFLQFINPLY</sequence>
<keyword evidence="2" id="KW-1185">Reference proteome</keyword>
<dbReference type="EMBL" id="CM044708">
    <property type="protein sequence ID" value="KAI5649867.1"/>
    <property type="molecule type" value="Genomic_DNA"/>
</dbReference>
<evidence type="ECO:0000313" key="2">
    <source>
        <dbReference type="Proteomes" id="UP001060085"/>
    </source>
</evidence>
<protein>
    <submittedName>
        <fullName evidence="1">Uncharacterized protein</fullName>
    </submittedName>
</protein>